<evidence type="ECO:0000256" key="4">
    <source>
        <dbReference type="ARBA" id="ARBA00022827"/>
    </source>
</evidence>
<accession>A0A9W6VWV6</accession>
<protein>
    <submittedName>
        <fullName evidence="9">Pyranose oxidase</fullName>
    </submittedName>
</protein>
<comment type="cofactor">
    <cofactor evidence="1">
        <name>FAD</name>
        <dbReference type="ChEBI" id="CHEBI:57692"/>
    </cofactor>
</comment>
<dbReference type="Proteomes" id="UP001165135">
    <property type="component" value="Unassembled WGS sequence"/>
</dbReference>
<feature type="compositionally biased region" description="Basic and acidic residues" evidence="6">
    <location>
        <begin position="68"/>
        <end position="78"/>
    </location>
</feature>
<gene>
    <name evidence="9" type="ORF">Airi01_102490</name>
</gene>
<comment type="caution">
    <text evidence="9">The sequence shown here is derived from an EMBL/GenBank/DDBJ whole genome shotgun (WGS) entry which is preliminary data.</text>
</comment>
<dbReference type="SUPFAM" id="SSF51905">
    <property type="entry name" value="FAD/NAD(P)-binding domain"/>
    <property type="match status" value="1"/>
</dbReference>
<evidence type="ECO:0000256" key="2">
    <source>
        <dbReference type="ARBA" id="ARBA00010790"/>
    </source>
</evidence>
<dbReference type="AlphaFoldDB" id="A0A9W6VWV6"/>
<evidence type="ECO:0000313" key="10">
    <source>
        <dbReference type="Proteomes" id="UP001165135"/>
    </source>
</evidence>
<evidence type="ECO:0000259" key="8">
    <source>
        <dbReference type="Pfam" id="PF05199"/>
    </source>
</evidence>
<evidence type="ECO:0000256" key="5">
    <source>
        <dbReference type="ARBA" id="ARBA00023002"/>
    </source>
</evidence>
<dbReference type="Pfam" id="PF00732">
    <property type="entry name" value="GMC_oxred_N"/>
    <property type="match status" value="1"/>
</dbReference>
<keyword evidence="3" id="KW-0285">Flavoprotein</keyword>
<dbReference type="InterPro" id="IPR051473">
    <property type="entry name" value="P2Ox-like"/>
</dbReference>
<feature type="region of interest" description="Disordered" evidence="6">
    <location>
        <begin position="68"/>
        <end position="87"/>
    </location>
</feature>
<dbReference type="InterPro" id="IPR007867">
    <property type="entry name" value="GMC_OxRtase_C"/>
</dbReference>
<evidence type="ECO:0000256" key="3">
    <source>
        <dbReference type="ARBA" id="ARBA00022630"/>
    </source>
</evidence>
<reference evidence="9" key="1">
    <citation type="submission" date="2023-03" db="EMBL/GenBank/DDBJ databases">
        <title>Actinoallomurus iriomotensis NBRC 103681.</title>
        <authorList>
            <person name="Ichikawa N."/>
            <person name="Sato H."/>
            <person name="Tonouchi N."/>
        </authorList>
    </citation>
    <scope>NUCLEOTIDE SEQUENCE</scope>
    <source>
        <strain evidence="9">NBRC 103681</strain>
    </source>
</reference>
<dbReference type="Gene3D" id="3.50.50.60">
    <property type="entry name" value="FAD/NAD(P)-binding domain"/>
    <property type="match status" value="2"/>
</dbReference>
<dbReference type="GO" id="GO:0016614">
    <property type="term" value="F:oxidoreductase activity, acting on CH-OH group of donors"/>
    <property type="evidence" value="ECO:0007669"/>
    <property type="project" value="InterPro"/>
</dbReference>
<organism evidence="9 10">
    <name type="scientific">Actinoallomurus iriomotensis</name>
    <dbReference type="NCBI Taxonomy" id="478107"/>
    <lineage>
        <taxon>Bacteria</taxon>
        <taxon>Bacillati</taxon>
        <taxon>Actinomycetota</taxon>
        <taxon>Actinomycetes</taxon>
        <taxon>Streptosporangiales</taxon>
        <taxon>Thermomonosporaceae</taxon>
        <taxon>Actinoallomurus</taxon>
    </lineage>
</organism>
<keyword evidence="5" id="KW-0560">Oxidoreductase</keyword>
<dbReference type="EMBL" id="BSTJ01000026">
    <property type="protein sequence ID" value="GLY81982.1"/>
    <property type="molecule type" value="Genomic_DNA"/>
</dbReference>
<evidence type="ECO:0000313" key="9">
    <source>
        <dbReference type="EMBL" id="GLY81982.1"/>
    </source>
</evidence>
<sequence>MSRVFPESVDVAIVGSGPTGAAYARILSERAPAAIVAMFEAGPVLTDPPGMHVKNIADPVARVAAQRKSEGIRPHTDSADDGTYADPAKRVVRPGTHLLPDGYRQPGEDGIPGLAMSTNVGGMGAHWTSACPRPGGAERIAFVSDLDELLDEAERLLAVDRHPFEDAPYADVVRERLSAEFDHGRPEERRIRPMPMAVRRRPDGTLAWSGSDVVFGDVTRRNPDFALFADAQVRRVLVRDGRAVGVLVRDRLDGTEHEVRARFVVVAADAVRTPQLLYASGVRPPALGRYLNDQPQQVFAVRLRDLDHTPEGEHDPRRDAVIVEQSGVSWVPYTDEEPFHGQVMQLDASPIPLVGEDEPAPGTVVGLGWFCAKDLQESDRIVFDDDAADDYGMPKPNIHYTLTARDRESLTCARDAILRAARALGGFIDDEPLVLTAGASLHYQGTTRMGAVNDGTSVCGPSCEVWGVAGLYVAGNNVIPTPIACNPTLTSVALAVHGARDIAARLSSEADDGAGITAAMPRS</sequence>
<dbReference type="GO" id="GO:0050660">
    <property type="term" value="F:flavin adenine dinucleotide binding"/>
    <property type="evidence" value="ECO:0007669"/>
    <property type="project" value="InterPro"/>
</dbReference>
<dbReference type="PANTHER" id="PTHR42784">
    <property type="entry name" value="PYRANOSE 2-OXIDASE"/>
    <property type="match status" value="1"/>
</dbReference>
<dbReference type="InterPro" id="IPR000172">
    <property type="entry name" value="GMC_OxRdtase_N"/>
</dbReference>
<dbReference type="InterPro" id="IPR036188">
    <property type="entry name" value="FAD/NAD-bd_sf"/>
</dbReference>
<dbReference type="RefSeq" id="WP_285637211.1">
    <property type="nucleotide sequence ID" value="NZ_BSTJ01000026.1"/>
</dbReference>
<feature type="domain" description="Glucose-methanol-choline oxidoreductase C-terminal" evidence="8">
    <location>
        <begin position="388"/>
        <end position="495"/>
    </location>
</feature>
<feature type="domain" description="Glucose-methanol-choline oxidoreductase N-terminal" evidence="7">
    <location>
        <begin position="224"/>
        <end position="295"/>
    </location>
</feature>
<dbReference type="Pfam" id="PF05199">
    <property type="entry name" value="GMC_oxred_C"/>
    <property type="match status" value="1"/>
</dbReference>
<keyword evidence="4" id="KW-0274">FAD</keyword>
<name>A0A9W6VWV6_9ACTN</name>
<evidence type="ECO:0000259" key="7">
    <source>
        <dbReference type="Pfam" id="PF00732"/>
    </source>
</evidence>
<comment type="similarity">
    <text evidence="2">Belongs to the GMC oxidoreductase family.</text>
</comment>
<dbReference type="PANTHER" id="PTHR42784:SF1">
    <property type="entry name" value="PYRANOSE 2-OXIDASE"/>
    <property type="match status" value="1"/>
</dbReference>
<dbReference type="SUPFAM" id="SSF54373">
    <property type="entry name" value="FAD-linked reductases, C-terminal domain"/>
    <property type="match status" value="1"/>
</dbReference>
<proteinExistence type="inferred from homology"/>
<evidence type="ECO:0000256" key="1">
    <source>
        <dbReference type="ARBA" id="ARBA00001974"/>
    </source>
</evidence>
<evidence type="ECO:0000256" key="6">
    <source>
        <dbReference type="SAM" id="MobiDB-lite"/>
    </source>
</evidence>